<keyword evidence="1" id="KW-0880">Kelch repeat</keyword>
<evidence type="ECO:0000313" key="5">
    <source>
        <dbReference type="EnsemblPlants" id="Kaladp0094s0015.1.v1.1"/>
    </source>
</evidence>
<dbReference type="InterPro" id="IPR015915">
    <property type="entry name" value="Kelch-typ_b-propeller"/>
</dbReference>
<feature type="compositionally biased region" description="Polar residues" evidence="3">
    <location>
        <begin position="498"/>
        <end position="523"/>
    </location>
</feature>
<feature type="domain" description="Attractin/MKLN-like beta-propeller" evidence="4">
    <location>
        <begin position="30"/>
        <end position="106"/>
    </location>
</feature>
<dbReference type="EnsemblPlants" id="Kaladp0094s0015.1.v1.1">
    <property type="protein sequence ID" value="Kaladp0094s0015.1.v1.1"/>
    <property type="gene ID" value="Kaladp0094s0015.v1.1"/>
</dbReference>
<dbReference type="Gene3D" id="2.120.10.80">
    <property type="entry name" value="Kelch-type beta propeller"/>
    <property type="match status" value="2"/>
</dbReference>
<keyword evidence="2" id="KW-0677">Repeat</keyword>
<feature type="compositionally biased region" description="Basic and acidic residues" evidence="3">
    <location>
        <begin position="463"/>
        <end position="478"/>
    </location>
</feature>
<name>A0A7N0UYB7_KALFE</name>
<feature type="compositionally biased region" description="Polar residues" evidence="3">
    <location>
        <begin position="418"/>
        <end position="432"/>
    </location>
</feature>
<dbReference type="EnsemblPlants" id="Kaladp0094s0015.2.v1.1">
    <property type="protein sequence ID" value="Kaladp0094s0015.2.v1.1"/>
    <property type="gene ID" value="Kaladp0094s0015.v1.1"/>
</dbReference>
<dbReference type="PANTHER" id="PTHR46093">
    <property type="entry name" value="ACYL-COA-BINDING DOMAIN-CONTAINING PROTEIN 5"/>
    <property type="match status" value="1"/>
</dbReference>
<dbReference type="InterPro" id="IPR006652">
    <property type="entry name" value="Kelch_1"/>
</dbReference>
<evidence type="ECO:0000259" key="4">
    <source>
        <dbReference type="Pfam" id="PF24981"/>
    </source>
</evidence>
<feature type="region of interest" description="Disordered" evidence="3">
    <location>
        <begin position="418"/>
        <end position="448"/>
    </location>
</feature>
<dbReference type="SUPFAM" id="SSF117281">
    <property type="entry name" value="Kelch motif"/>
    <property type="match status" value="2"/>
</dbReference>
<feature type="region of interest" description="Disordered" evidence="3">
    <location>
        <begin position="463"/>
        <end position="523"/>
    </location>
</feature>
<keyword evidence="6" id="KW-1185">Reference proteome</keyword>
<sequence length="523" mass="57130">MRWEKHPTHPRGPGRRWGHSCNAVHGGKLVYVFGGYGQENCQTNKVHVFDTATQVWSEPEMKGVPPTPRDSHTCNAVGDYLYVFGGTDGKGPLNDLYILDTTSNTWLWPSIRGEGPEPREGHGAALVGRRLYIFGGCGKSSDGVEEIYYNDLYVLNTETLTWKRAVTAGIPPSPRDSHTCSSWKNLIIVIGGEDENDYYLSDVHIFDTETSIWRALNTSGDKLQPRGGHTTVSFGKNLIVFGGFTDEHDLYDDLHMLDIENGLWSKLFTEGEGPSGRFSVAGDCLDPTRIGALMFIGGCNRSLEALDDMYYLNTGLMMEHGRDGRRLEKLSLRKQLKLKCQLSQPVHDRTLLKAGTVAEPCTSAPVTLYNQPSQSIVPYESQGIRSFQAKVTQSLSSGFAIETVIDGKLLRGIIFSSSGSKQKSNCNFSRKNPTVKAGGATDTKQNEPNIAAPMELAGDLHGKGSEFEARSDGDKGPEKASVLGAPDLNERDDVLAPTASQMLQGQNKTDSGQGCSTSGQKQN</sequence>
<dbReference type="AlphaFoldDB" id="A0A7N0UYB7"/>
<accession>A0A7N0UYB7</accession>
<dbReference type="Pfam" id="PF24681">
    <property type="entry name" value="Kelch_KLHDC2_KLHL20_DRC7"/>
    <property type="match status" value="1"/>
</dbReference>
<dbReference type="Gramene" id="Kaladp0094s0015.1.v1.1">
    <property type="protein sequence ID" value="Kaladp0094s0015.1.v1.1"/>
    <property type="gene ID" value="Kaladp0094s0015.v1.1"/>
</dbReference>
<dbReference type="Proteomes" id="UP000594263">
    <property type="component" value="Unplaced"/>
</dbReference>
<evidence type="ECO:0000256" key="1">
    <source>
        <dbReference type="ARBA" id="ARBA00022441"/>
    </source>
</evidence>
<proteinExistence type="predicted"/>
<dbReference type="Pfam" id="PF24981">
    <property type="entry name" value="Beta-prop_ATRN-LZTR1"/>
    <property type="match status" value="1"/>
</dbReference>
<evidence type="ECO:0000256" key="2">
    <source>
        <dbReference type="ARBA" id="ARBA00022737"/>
    </source>
</evidence>
<protein>
    <recommendedName>
        <fullName evidence="4">Attractin/MKLN-like beta-propeller domain-containing protein</fullName>
    </recommendedName>
</protein>
<reference evidence="5" key="1">
    <citation type="submission" date="2021-01" db="UniProtKB">
        <authorList>
            <consortium name="EnsemblPlants"/>
        </authorList>
    </citation>
    <scope>IDENTIFICATION</scope>
</reference>
<evidence type="ECO:0000313" key="6">
    <source>
        <dbReference type="Proteomes" id="UP000594263"/>
    </source>
</evidence>
<dbReference type="Gramene" id="Kaladp0094s0015.2.v1.1">
    <property type="protein sequence ID" value="Kaladp0094s0015.2.v1.1"/>
    <property type="gene ID" value="Kaladp0094s0015.v1.1"/>
</dbReference>
<dbReference type="InterPro" id="IPR056737">
    <property type="entry name" value="Beta-prop_ATRN-MKLN-like"/>
</dbReference>
<dbReference type="OMA" id="CTTIGDK"/>
<dbReference type="PANTHER" id="PTHR46093:SF18">
    <property type="entry name" value="FIBRONECTIN TYPE-III DOMAIN-CONTAINING PROTEIN"/>
    <property type="match status" value="1"/>
</dbReference>
<evidence type="ECO:0000256" key="3">
    <source>
        <dbReference type="SAM" id="MobiDB-lite"/>
    </source>
</evidence>
<organism evidence="5 6">
    <name type="scientific">Kalanchoe fedtschenkoi</name>
    <name type="common">Lavender scallops</name>
    <name type="synonym">South American air plant</name>
    <dbReference type="NCBI Taxonomy" id="63787"/>
    <lineage>
        <taxon>Eukaryota</taxon>
        <taxon>Viridiplantae</taxon>
        <taxon>Streptophyta</taxon>
        <taxon>Embryophyta</taxon>
        <taxon>Tracheophyta</taxon>
        <taxon>Spermatophyta</taxon>
        <taxon>Magnoliopsida</taxon>
        <taxon>eudicotyledons</taxon>
        <taxon>Gunneridae</taxon>
        <taxon>Pentapetalae</taxon>
        <taxon>Saxifragales</taxon>
        <taxon>Crassulaceae</taxon>
        <taxon>Kalanchoe</taxon>
    </lineage>
</organism>
<dbReference type="SMART" id="SM00612">
    <property type="entry name" value="Kelch"/>
    <property type="match status" value="3"/>
</dbReference>